<dbReference type="InterPro" id="IPR050259">
    <property type="entry name" value="SDR"/>
</dbReference>
<evidence type="ECO:0000313" key="4">
    <source>
        <dbReference type="Proteomes" id="UP000248544"/>
    </source>
</evidence>
<dbReference type="InterPro" id="IPR036291">
    <property type="entry name" value="NAD(P)-bd_dom_sf"/>
</dbReference>
<keyword evidence="4" id="KW-1185">Reference proteome</keyword>
<evidence type="ECO:0000313" key="3">
    <source>
        <dbReference type="EMBL" id="PZG51369.1"/>
    </source>
</evidence>
<dbReference type="Proteomes" id="UP000248544">
    <property type="component" value="Unassembled WGS sequence"/>
</dbReference>
<dbReference type="Pfam" id="PF13561">
    <property type="entry name" value="adh_short_C2"/>
    <property type="match status" value="1"/>
</dbReference>
<accession>A0A2W2H8Y3</accession>
<comment type="similarity">
    <text evidence="1">Belongs to the short-chain dehydrogenases/reductases (SDR) family.</text>
</comment>
<dbReference type="GO" id="GO:0016491">
    <property type="term" value="F:oxidoreductase activity"/>
    <property type="evidence" value="ECO:0007669"/>
    <property type="project" value="UniProtKB-KW"/>
</dbReference>
<reference evidence="3 4" key="1">
    <citation type="submission" date="2018-01" db="EMBL/GenBank/DDBJ databases">
        <title>Draft genome sequence of Sphaerisporangium sp. 7K107.</title>
        <authorList>
            <person name="Sahin N."/>
            <person name="Saygin H."/>
            <person name="Ay H."/>
        </authorList>
    </citation>
    <scope>NUCLEOTIDE SEQUENCE [LARGE SCALE GENOMIC DNA]</scope>
    <source>
        <strain evidence="3 4">7K107</strain>
    </source>
</reference>
<evidence type="ECO:0000256" key="2">
    <source>
        <dbReference type="ARBA" id="ARBA00023002"/>
    </source>
</evidence>
<keyword evidence="2" id="KW-0560">Oxidoreductase</keyword>
<dbReference type="RefSeq" id="WP_111166573.1">
    <property type="nucleotide sequence ID" value="NZ_POUA01000046.1"/>
</dbReference>
<dbReference type="CDD" id="cd05233">
    <property type="entry name" value="SDR_c"/>
    <property type="match status" value="1"/>
</dbReference>
<protein>
    <submittedName>
        <fullName evidence="3">Short-chain dehydrogenase</fullName>
    </submittedName>
</protein>
<gene>
    <name evidence="3" type="ORF">C1I98_08750</name>
</gene>
<dbReference type="Gene3D" id="3.40.50.720">
    <property type="entry name" value="NAD(P)-binding Rossmann-like Domain"/>
    <property type="match status" value="1"/>
</dbReference>
<dbReference type="PANTHER" id="PTHR42879:SF2">
    <property type="entry name" value="3-OXOACYL-[ACYL-CARRIER-PROTEIN] REDUCTASE FABG"/>
    <property type="match status" value="1"/>
</dbReference>
<dbReference type="SUPFAM" id="SSF51735">
    <property type="entry name" value="NAD(P)-binding Rossmann-fold domains"/>
    <property type="match status" value="1"/>
</dbReference>
<dbReference type="PANTHER" id="PTHR42879">
    <property type="entry name" value="3-OXOACYL-(ACYL-CARRIER-PROTEIN) REDUCTASE"/>
    <property type="match status" value="1"/>
</dbReference>
<dbReference type="FunFam" id="3.40.50.720:FF:000173">
    <property type="entry name" value="3-oxoacyl-[acyl-carrier protein] reductase"/>
    <property type="match status" value="1"/>
</dbReference>
<evidence type="ECO:0000256" key="1">
    <source>
        <dbReference type="ARBA" id="ARBA00006484"/>
    </source>
</evidence>
<sequence length="253" mass="26150">MELGLSGKSVLVTGASSGIGQATARLFADEGARVALTYRGNKDGAQSAVTEIEQAGGTAFATQYDLADPGSIRAAVDAVIDAYGGVDVLVANASPWSGPRMPFRAFEDVPVEEWQGQLRAELEGAFHTVQAVLPSMKSRGWGRFIFVSAAVVRSGIPGEEAFIASKAGLQAFSRTLAREAGESGILSVVVSPGTTETDTMRRALPARMIEKMAASAATGRLTTPEEVARAIVFLGSAANGNITGTIVEVTGGT</sequence>
<dbReference type="PRINTS" id="PR00081">
    <property type="entry name" value="GDHRDH"/>
</dbReference>
<proteinExistence type="inferred from homology"/>
<dbReference type="InterPro" id="IPR002347">
    <property type="entry name" value="SDR_fam"/>
</dbReference>
<dbReference type="EMBL" id="POUA01000046">
    <property type="protein sequence ID" value="PZG51369.1"/>
    <property type="molecule type" value="Genomic_DNA"/>
</dbReference>
<name>A0A2W2H8Y3_9ACTN</name>
<dbReference type="AlphaFoldDB" id="A0A2W2H8Y3"/>
<comment type="caution">
    <text evidence="3">The sequence shown here is derived from an EMBL/GenBank/DDBJ whole genome shotgun (WGS) entry which is preliminary data.</text>
</comment>
<organism evidence="3 4">
    <name type="scientific">Spongiactinospora gelatinilytica</name>
    <dbReference type="NCBI Taxonomy" id="2666298"/>
    <lineage>
        <taxon>Bacteria</taxon>
        <taxon>Bacillati</taxon>
        <taxon>Actinomycetota</taxon>
        <taxon>Actinomycetes</taxon>
        <taxon>Streptosporangiales</taxon>
        <taxon>Streptosporangiaceae</taxon>
        <taxon>Spongiactinospora</taxon>
    </lineage>
</organism>